<evidence type="ECO:0000313" key="7">
    <source>
        <dbReference type="EMBL" id="KZZ90660.1"/>
    </source>
</evidence>
<evidence type="ECO:0000256" key="2">
    <source>
        <dbReference type="ARBA" id="ARBA00022771"/>
    </source>
</evidence>
<dbReference type="EMBL" id="AZGZ01000016">
    <property type="protein sequence ID" value="KZZ90660.1"/>
    <property type="molecule type" value="Genomic_DNA"/>
</dbReference>
<dbReference type="PANTHER" id="PTHR45969:SF69">
    <property type="entry name" value="FINGER DOMAIN PROTEIN, PUTATIVE (AFU_ORTHOLOGUE AFUA_3G12190)-RELATED"/>
    <property type="match status" value="1"/>
</dbReference>
<sequence length="465" mass="51034">MTLLIPLDVSQMALHKQQQQRPQQQQQQLPDGDPSDNLMTISHGHIMIYLTAMMEKMNSTESNRSRTVTLIVVGVRAMRNSTMPPLDTTIPPAIETVTTRVSNNPLHRLRAGHLLRSATTSTRETGRGFRERFSLRRRRSNAGNNNSRIETAETREPLTTDSSIAEEPYNERFPTGTYDSPPGPAPPPTTPADPSVLSAPPSHSVTPRRLSTASNTLREAQRSSAVDESQQDSTVAPFVHIRQRSRSNSRTERRRDYGAGSSRRHGIVEPDDHSSGNSSAGRSWLIYVIGTSLSENHPALLMPSLFTNTPTYEDMIMLSSMMGQVKPPVATESDVAGAGGLYIIIEVGGQLVAELIHQEEATGEVEQVGENQSATAGGAFPRRISVHGERCLVCLSDYEAGEEVRRLPRCKHMFHQLCIDQWLTTGRNTCPMCREQGVAETSLDPPPPARSPIDDFGLDTSALAG</sequence>
<reference evidence="7 8" key="1">
    <citation type="journal article" date="2016" name="Genome Biol. Evol.">
        <title>Divergent and convergent evolution of fungal pathogenicity.</title>
        <authorList>
            <person name="Shang Y."/>
            <person name="Xiao G."/>
            <person name="Zheng P."/>
            <person name="Cen K."/>
            <person name="Zhan S."/>
            <person name="Wang C."/>
        </authorList>
    </citation>
    <scope>NUCLEOTIDE SEQUENCE [LARGE SCALE GENOMIC DNA]</scope>
    <source>
        <strain evidence="7 8">ARSEF 7405</strain>
    </source>
</reference>
<dbReference type="InterPro" id="IPR013083">
    <property type="entry name" value="Znf_RING/FYVE/PHD"/>
</dbReference>
<feature type="compositionally biased region" description="Basic and acidic residues" evidence="5">
    <location>
        <begin position="124"/>
        <end position="134"/>
    </location>
</feature>
<dbReference type="Proteomes" id="UP000242877">
    <property type="component" value="Unassembled WGS sequence"/>
</dbReference>
<dbReference type="AlphaFoldDB" id="A0A166NKS8"/>
<evidence type="ECO:0000256" key="3">
    <source>
        <dbReference type="ARBA" id="ARBA00022833"/>
    </source>
</evidence>
<evidence type="ECO:0000256" key="1">
    <source>
        <dbReference type="ARBA" id="ARBA00022723"/>
    </source>
</evidence>
<dbReference type="GO" id="GO:0016567">
    <property type="term" value="P:protein ubiquitination"/>
    <property type="evidence" value="ECO:0007669"/>
    <property type="project" value="TreeGrafter"/>
</dbReference>
<accession>A0A166NKS8</accession>
<dbReference type="SUPFAM" id="SSF57850">
    <property type="entry name" value="RING/U-box"/>
    <property type="match status" value="1"/>
</dbReference>
<organism evidence="7 8">
    <name type="scientific">Ascosphaera apis ARSEF 7405</name>
    <dbReference type="NCBI Taxonomy" id="392613"/>
    <lineage>
        <taxon>Eukaryota</taxon>
        <taxon>Fungi</taxon>
        <taxon>Dikarya</taxon>
        <taxon>Ascomycota</taxon>
        <taxon>Pezizomycotina</taxon>
        <taxon>Eurotiomycetes</taxon>
        <taxon>Eurotiomycetidae</taxon>
        <taxon>Onygenales</taxon>
        <taxon>Ascosphaeraceae</taxon>
        <taxon>Ascosphaera</taxon>
    </lineage>
</organism>
<feature type="compositionally biased region" description="Pro residues" evidence="5">
    <location>
        <begin position="181"/>
        <end position="191"/>
    </location>
</feature>
<feature type="region of interest" description="Disordered" evidence="5">
    <location>
        <begin position="17"/>
        <end position="37"/>
    </location>
</feature>
<keyword evidence="1" id="KW-0479">Metal-binding</keyword>
<feature type="region of interest" description="Disordered" evidence="5">
    <location>
        <begin position="119"/>
        <end position="280"/>
    </location>
</feature>
<feature type="region of interest" description="Disordered" evidence="5">
    <location>
        <begin position="439"/>
        <end position="465"/>
    </location>
</feature>
<feature type="domain" description="RING-type" evidence="6">
    <location>
        <begin position="391"/>
        <end position="434"/>
    </location>
</feature>
<protein>
    <submittedName>
        <fullName evidence="7">RING finger protein</fullName>
    </submittedName>
</protein>
<evidence type="ECO:0000256" key="4">
    <source>
        <dbReference type="PROSITE-ProRule" id="PRU00175"/>
    </source>
</evidence>
<keyword evidence="3" id="KW-0862">Zinc</keyword>
<feature type="compositionally biased region" description="Polar residues" evidence="5">
    <location>
        <begin position="201"/>
        <end position="234"/>
    </location>
</feature>
<gene>
    <name evidence="7" type="ORF">AAP_03755</name>
</gene>
<comment type="caution">
    <text evidence="7">The sequence shown here is derived from an EMBL/GenBank/DDBJ whole genome shotgun (WGS) entry which is preliminary data.</text>
</comment>
<dbReference type="SMART" id="SM00184">
    <property type="entry name" value="RING"/>
    <property type="match status" value="1"/>
</dbReference>
<dbReference type="GO" id="GO:0061630">
    <property type="term" value="F:ubiquitin protein ligase activity"/>
    <property type="evidence" value="ECO:0007669"/>
    <property type="project" value="TreeGrafter"/>
</dbReference>
<dbReference type="PANTHER" id="PTHR45969">
    <property type="entry name" value="RING ZINC FINGER PROTEIN-RELATED"/>
    <property type="match status" value="1"/>
</dbReference>
<dbReference type="GO" id="GO:0008270">
    <property type="term" value="F:zinc ion binding"/>
    <property type="evidence" value="ECO:0007669"/>
    <property type="project" value="UniProtKB-KW"/>
</dbReference>
<dbReference type="VEuPathDB" id="FungiDB:AAP_03755"/>
<dbReference type="PROSITE" id="PS50089">
    <property type="entry name" value="ZF_RING_2"/>
    <property type="match status" value="1"/>
</dbReference>
<evidence type="ECO:0000259" key="6">
    <source>
        <dbReference type="PROSITE" id="PS50089"/>
    </source>
</evidence>
<dbReference type="InterPro" id="IPR001841">
    <property type="entry name" value="Znf_RING"/>
</dbReference>
<evidence type="ECO:0000256" key="5">
    <source>
        <dbReference type="SAM" id="MobiDB-lite"/>
    </source>
</evidence>
<dbReference type="Pfam" id="PF13639">
    <property type="entry name" value="zf-RING_2"/>
    <property type="match status" value="1"/>
</dbReference>
<evidence type="ECO:0000313" key="8">
    <source>
        <dbReference type="Proteomes" id="UP000242877"/>
    </source>
</evidence>
<dbReference type="CDD" id="cd16461">
    <property type="entry name" value="RING-H2_EL5-like"/>
    <property type="match status" value="1"/>
</dbReference>
<keyword evidence="8" id="KW-1185">Reference proteome</keyword>
<dbReference type="Gene3D" id="3.30.40.10">
    <property type="entry name" value="Zinc/RING finger domain, C3HC4 (zinc finger)"/>
    <property type="match status" value="1"/>
</dbReference>
<keyword evidence="2 4" id="KW-0863">Zinc-finger</keyword>
<feature type="compositionally biased region" description="Low complexity" evidence="5">
    <location>
        <begin position="17"/>
        <end position="28"/>
    </location>
</feature>
<proteinExistence type="predicted"/>
<name>A0A166NKS8_9EURO</name>
<dbReference type="OrthoDB" id="8062037at2759"/>